<sequence>MDVDKPFAAQFRSTLLELPIDNIFQILQFADPADIFVFGQTCKKFFEVTATRSVWMNALRRVCEINGLFVPSFPYDDMSFSELQRAATFGAAPRFTRRLYKQAANNAVSTVPLAPLSRRIFRPRVTKFSSAATEEPGLLKTVNLVPGGRFLIITTSTLMHLWDLGYDATKLIKPHALASIALPKPDSEPTISILPTEDGTGIEVMVVMFKIGETTTIANYHIFPLDTHPEFLPVSEPHTANMLMRGFLAKPGCGVVHDGREIFVWNTARNLWASWKADKIPDKVFAYRDLIVGVDTKTITLWEMPTPHYETAAASGLEDYLPLLTLSHPFSGGQELDIALTGDWFCSTDTKPSFLSLIGWKGSRRYIARYMMHSFDRRANHNLPGSIPILMDQISMTGAGDHLDYCTEIQPCGGDALALWTSQESPAVIEVSISPLPTEKKNEGPPIKTVRLFESRGDRPDDFEFSICPITGRLCTMTGQGNEIIVLDFLIPSWKDEY</sequence>
<dbReference type="SUPFAM" id="SSF81383">
    <property type="entry name" value="F-box domain"/>
    <property type="match status" value="1"/>
</dbReference>
<protein>
    <recommendedName>
        <fullName evidence="1">F-box domain-containing protein</fullName>
    </recommendedName>
</protein>
<accession>A0A8H7D3M1</accession>
<evidence type="ECO:0000259" key="1">
    <source>
        <dbReference type="PROSITE" id="PS50181"/>
    </source>
</evidence>
<reference evidence="2" key="1">
    <citation type="submission" date="2020-05" db="EMBL/GenBank/DDBJ databases">
        <title>Mycena genomes resolve the evolution of fungal bioluminescence.</title>
        <authorList>
            <person name="Tsai I.J."/>
        </authorList>
    </citation>
    <scope>NUCLEOTIDE SEQUENCE</scope>
    <source>
        <strain evidence="2">CCC161011</strain>
    </source>
</reference>
<evidence type="ECO:0000313" key="3">
    <source>
        <dbReference type="Proteomes" id="UP000620124"/>
    </source>
</evidence>
<organism evidence="2 3">
    <name type="scientific">Mycena venus</name>
    <dbReference type="NCBI Taxonomy" id="2733690"/>
    <lineage>
        <taxon>Eukaryota</taxon>
        <taxon>Fungi</taxon>
        <taxon>Dikarya</taxon>
        <taxon>Basidiomycota</taxon>
        <taxon>Agaricomycotina</taxon>
        <taxon>Agaricomycetes</taxon>
        <taxon>Agaricomycetidae</taxon>
        <taxon>Agaricales</taxon>
        <taxon>Marasmiineae</taxon>
        <taxon>Mycenaceae</taxon>
        <taxon>Mycena</taxon>
    </lineage>
</organism>
<dbReference type="OrthoDB" id="3070325at2759"/>
<dbReference type="Proteomes" id="UP000620124">
    <property type="component" value="Unassembled WGS sequence"/>
</dbReference>
<gene>
    <name evidence="2" type="ORF">MVEN_00753900</name>
</gene>
<keyword evidence="3" id="KW-1185">Reference proteome</keyword>
<dbReference type="AlphaFoldDB" id="A0A8H7D3M1"/>
<name>A0A8H7D3M1_9AGAR</name>
<comment type="caution">
    <text evidence="2">The sequence shown here is derived from an EMBL/GenBank/DDBJ whole genome shotgun (WGS) entry which is preliminary data.</text>
</comment>
<dbReference type="InterPro" id="IPR001810">
    <property type="entry name" value="F-box_dom"/>
</dbReference>
<feature type="domain" description="F-box" evidence="1">
    <location>
        <begin position="12"/>
        <end position="58"/>
    </location>
</feature>
<dbReference type="Pfam" id="PF12937">
    <property type="entry name" value="F-box-like"/>
    <property type="match status" value="1"/>
</dbReference>
<evidence type="ECO:0000313" key="2">
    <source>
        <dbReference type="EMBL" id="KAF7360250.1"/>
    </source>
</evidence>
<dbReference type="InterPro" id="IPR036047">
    <property type="entry name" value="F-box-like_dom_sf"/>
</dbReference>
<dbReference type="PROSITE" id="PS50181">
    <property type="entry name" value="FBOX"/>
    <property type="match status" value="1"/>
</dbReference>
<dbReference type="EMBL" id="JACAZI010000005">
    <property type="protein sequence ID" value="KAF7360250.1"/>
    <property type="molecule type" value="Genomic_DNA"/>
</dbReference>
<proteinExistence type="predicted"/>